<reference evidence="3 4" key="1">
    <citation type="submission" date="2009-12" db="EMBL/GenBank/DDBJ databases">
        <title>Genome Sequence of Prevotella timonensis CRIS 5C-B1.</title>
        <authorList>
            <person name="Durkin A.S."/>
            <person name="Madupu R."/>
            <person name="Torralba M."/>
            <person name="Methe B."/>
            <person name="Sutton G."/>
            <person name="Strausberg R.L."/>
            <person name="Nelson K.E."/>
        </authorList>
    </citation>
    <scope>NUCLEOTIDE SEQUENCE [LARGE SCALE GENOMIC DNA]</scope>
    <source>
        <strain evidence="3 4">CRIS 5C-B1</strain>
    </source>
</reference>
<dbReference type="InterPro" id="IPR004256">
    <property type="entry name" value="DUF234"/>
</dbReference>
<evidence type="ECO:0008006" key="5">
    <source>
        <dbReference type="Google" id="ProtNLM"/>
    </source>
</evidence>
<comment type="caution">
    <text evidence="3">The sequence shown here is derived from an EMBL/GenBank/DDBJ whole genome shotgun (WGS) entry which is preliminary data.</text>
</comment>
<organism evidence="3 4">
    <name type="scientific">Hoylesella timonensis CRIS 5C-B1</name>
    <dbReference type="NCBI Taxonomy" id="679189"/>
    <lineage>
        <taxon>Bacteria</taxon>
        <taxon>Pseudomonadati</taxon>
        <taxon>Bacteroidota</taxon>
        <taxon>Bacteroidia</taxon>
        <taxon>Bacteroidales</taxon>
        <taxon>Prevotellaceae</taxon>
        <taxon>Hoylesella</taxon>
    </lineage>
</organism>
<dbReference type="GO" id="GO:0005524">
    <property type="term" value="F:ATP binding"/>
    <property type="evidence" value="ECO:0007669"/>
    <property type="project" value="InterPro"/>
</dbReference>
<evidence type="ECO:0000313" key="3">
    <source>
        <dbReference type="EMBL" id="EFA98121.1"/>
    </source>
</evidence>
<name>D1VXG1_9BACT</name>
<proteinExistence type="predicted"/>
<dbReference type="InterPro" id="IPR027417">
    <property type="entry name" value="P-loop_NTPase"/>
</dbReference>
<dbReference type="SUPFAM" id="SSF46785">
    <property type="entry name" value="Winged helix' DNA-binding domain"/>
    <property type="match status" value="1"/>
</dbReference>
<evidence type="ECO:0000259" key="2">
    <source>
        <dbReference type="Pfam" id="PF03008"/>
    </source>
</evidence>
<evidence type="ECO:0000259" key="1">
    <source>
        <dbReference type="Pfam" id="PF01637"/>
    </source>
</evidence>
<dbReference type="Proteomes" id="UP000004001">
    <property type="component" value="Unassembled WGS sequence"/>
</dbReference>
<dbReference type="EMBL" id="ADEF01000013">
    <property type="protein sequence ID" value="EFA98121.1"/>
    <property type="molecule type" value="Genomic_DNA"/>
</dbReference>
<accession>D1VXG1</accession>
<protein>
    <recommendedName>
        <fullName evidence="5">ATP-binding protein</fullName>
    </recommendedName>
</protein>
<dbReference type="PANTHER" id="PTHR34704:SF1">
    <property type="entry name" value="ATPASE"/>
    <property type="match status" value="1"/>
</dbReference>
<dbReference type="InterPro" id="IPR036390">
    <property type="entry name" value="WH_DNA-bd_sf"/>
</dbReference>
<dbReference type="Gene3D" id="3.40.50.300">
    <property type="entry name" value="P-loop containing nucleotide triphosphate hydrolases"/>
    <property type="match status" value="2"/>
</dbReference>
<dbReference type="SUPFAM" id="SSF52540">
    <property type="entry name" value="P-loop containing nucleoside triphosphate hydrolases"/>
    <property type="match status" value="1"/>
</dbReference>
<dbReference type="InterPro" id="IPR011579">
    <property type="entry name" value="ATPase_dom"/>
</dbReference>
<evidence type="ECO:0000313" key="4">
    <source>
        <dbReference type="Proteomes" id="UP000004001"/>
    </source>
</evidence>
<feature type="domain" description="DUF234" evidence="2">
    <location>
        <begin position="315"/>
        <end position="418"/>
    </location>
</feature>
<dbReference type="Pfam" id="PF01637">
    <property type="entry name" value="ATPase_2"/>
    <property type="match status" value="1"/>
</dbReference>
<keyword evidence="4" id="KW-1185">Reference proteome</keyword>
<gene>
    <name evidence="3" type="ORF">HMPREF9019_0897</name>
</gene>
<dbReference type="Pfam" id="PF03008">
    <property type="entry name" value="DUF234"/>
    <property type="match status" value="1"/>
</dbReference>
<feature type="domain" description="ATPase" evidence="1">
    <location>
        <begin position="11"/>
        <end position="175"/>
    </location>
</feature>
<sequence>MAKIIIDNMEFIDRIEETATFKRTLGLNRPVLIVIYGRRRIGKSELIKHVLTNQDVYHLSEEAQTQQQIDSFAKTVSFTFDGFDRVSYHDWETILTSINLYVGENTSVCLDEFSYLVKSDPSLPSIIQRLVDNKKLKYNLILCGSSQLMMHSLVLNEKSPLYQRCAWQPKLKQLRLPYIKEALHCSSQQAVEEYAVWGGVPRYWELRADFDSLEVAVRNLLVNNYGTLYDEPTRLLRDERRDTATSFSLLTTVGNGVNRISEIASRMQQPATNLSQPISILTDLGYVEKDIPFGDNPKSSKKGLYRLGDNFLSFYYRFINPNKYLIELDRQDLVMDIIRKDFSTYVGQVWEKICRNFVTGNEIDGVVYGNASRWWGGIPKEDGSNGYEQIELDLVAESLDKKHILVAECKWRERDEAQSIYEQLTSRASRLPFVKKGQKVHTILFLKTETKADVPCYYPKDIIASMFQEDASKDNVTY</sequence>
<dbReference type="PANTHER" id="PTHR34704">
    <property type="entry name" value="ATPASE"/>
    <property type="match status" value="1"/>
</dbReference>
<dbReference type="eggNOG" id="COG1672">
    <property type="taxonomic scope" value="Bacteria"/>
</dbReference>
<dbReference type="AlphaFoldDB" id="D1VXG1"/>